<proteinExistence type="predicted"/>
<reference evidence="4" key="1">
    <citation type="journal article" date="2019" name="Int. J. Syst. Evol. Microbiol.">
        <title>The Global Catalogue of Microorganisms (GCM) 10K type strain sequencing project: providing services to taxonomists for standard genome sequencing and annotation.</title>
        <authorList>
            <consortium name="The Broad Institute Genomics Platform"/>
            <consortium name="The Broad Institute Genome Sequencing Center for Infectious Disease"/>
            <person name="Wu L."/>
            <person name="Ma J."/>
        </authorList>
    </citation>
    <scope>NUCLEOTIDE SEQUENCE [LARGE SCALE GENOMIC DNA]</scope>
    <source>
        <strain evidence="4">TBRC 5832</strain>
    </source>
</reference>
<keyword evidence="4" id="KW-1185">Reference proteome</keyword>
<dbReference type="EMBL" id="JBHSBL010000024">
    <property type="protein sequence ID" value="MFC4070079.1"/>
    <property type="molecule type" value="Genomic_DNA"/>
</dbReference>
<evidence type="ECO:0000256" key="1">
    <source>
        <dbReference type="SAM" id="MobiDB-lite"/>
    </source>
</evidence>
<accession>A0ABV8J0J1</accession>
<dbReference type="SUPFAM" id="SSF53167">
    <property type="entry name" value="Purine and uridine phosphorylases"/>
    <property type="match status" value="1"/>
</dbReference>
<dbReference type="InterPro" id="IPR035994">
    <property type="entry name" value="Nucleoside_phosphorylase_sf"/>
</dbReference>
<gene>
    <name evidence="3" type="ORF">ACFO0C_34560</name>
</gene>
<evidence type="ECO:0000313" key="4">
    <source>
        <dbReference type="Proteomes" id="UP001595867"/>
    </source>
</evidence>
<name>A0ABV8J0J1_9ACTN</name>
<comment type="caution">
    <text evidence="3">The sequence shown here is derived from an EMBL/GenBank/DDBJ whole genome shotgun (WGS) entry which is preliminary data.</text>
</comment>
<evidence type="ECO:0000313" key="3">
    <source>
        <dbReference type="EMBL" id="MFC4070079.1"/>
    </source>
</evidence>
<dbReference type="Gene3D" id="3.40.50.1580">
    <property type="entry name" value="Nucleoside phosphorylase domain"/>
    <property type="match status" value="1"/>
</dbReference>
<protein>
    <recommendedName>
        <fullName evidence="2">Nucleoside phosphorylase domain-containing protein</fullName>
    </recommendedName>
</protein>
<dbReference type="Pfam" id="PF01048">
    <property type="entry name" value="PNP_UDP_1"/>
    <property type="match status" value="1"/>
</dbReference>
<dbReference type="InterPro" id="IPR000845">
    <property type="entry name" value="Nucleoside_phosphorylase_d"/>
</dbReference>
<dbReference type="RefSeq" id="WP_378070969.1">
    <property type="nucleotide sequence ID" value="NZ_JBHSBL010000024.1"/>
</dbReference>
<feature type="region of interest" description="Disordered" evidence="1">
    <location>
        <begin position="89"/>
        <end position="115"/>
    </location>
</feature>
<sequence length="301" mass="32064">MRPDGGPEDFYLNSGRRDLYTNTGAFRQSRGRADIVVLTLGEEETQAVTAALQRLPRHRQVRLVSGTLAHEATLHSDNGPMRIAAAQTPVSGPATKGSGHVGRSSEQLPDPAGTPRHTTMIEAYQPSTVLLVGIGGGLADQVRIGDVVISDESRPDTPRGTRRHGQPIPSALGHRLDSFLAHQGNDVPSPYGVPFRLHRGLISTEITEIINAATETAPETRTSQATVHDPVTGTALAVETTLAELVQAIHRRTAPLDCLAVLGIANRANTRRPAAGDFRALAAANTATAILTLIPHLRRFG</sequence>
<evidence type="ECO:0000259" key="2">
    <source>
        <dbReference type="Pfam" id="PF01048"/>
    </source>
</evidence>
<dbReference type="Proteomes" id="UP001595867">
    <property type="component" value="Unassembled WGS sequence"/>
</dbReference>
<feature type="domain" description="Nucleoside phosphorylase" evidence="2">
    <location>
        <begin position="118"/>
        <end position="294"/>
    </location>
</feature>
<organism evidence="3 4">
    <name type="scientific">Actinoplanes subglobosus</name>
    <dbReference type="NCBI Taxonomy" id="1547892"/>
    <lineage>
        <taxon>Bacteria</taxon>
        <taxon>Bacillati</taxon>
        <taxon>Actinomycetota</taxon>
        <taxon>Actinomycetes</taxon>
        <taxon>Micromonosporales</taxon>
        <taxon>Micromonosporaceae</taxon>
        <taxon>Actinoplanes</taxon>
    </lineage>
</organism>